<proteinExistence type="predicted"/>
<dbReference type="AlphaFoldDB" id="Q4K6Q9"/>
<reference evidence="2 3" key="1">
    <citation type="journal article" date="2005" name="Nat. Biotechnol.">
        <title>Complete genome sequence of the plant commensal Pseudomonas fluorescens Pf-5.</title>
        <authorList>
            <person name="Paulsen I.T."/>
            <person name="Press C.M."/>
            <person name="Ravel J."/>
            <person name="Kobayashi D.Y."/>
            <person name="Myers G.S."/>
            <person name="Mavrodi D.V."/>
            <person name="DeBoy R.T."/>
            <person name="Seshadri R."/>
            <person name="Ren Q."/>
            <person name="Madupu R."/>
            <person name="Dodson R.J."/>
            <person name="Durkin A.S."/>
            <person name="Brinkac L.M."/>
            <person name="Daugherty S.C."/>
            <person name="Sullivan S.A."/>
            <person name="Rosovitz M.J."/>
            <person name="Gwinn M.L."/>
            <person name="Zhou L."/>
            <person name="Schneider D.J."/>
            <person name="Cartinhour S.W."/>
            <person name="Nelson W.C."/>
            <person name="Weidman J."/>
            <person name="Watkins K."/>
            <person name="Tran K."/>
            <person name="Khouri H."/>
            <person name="Pierson E.A."/>
            <person name="Pierson L.S.III."/>
            <person name="Thomashow L.S."/>
            <person name="Loper J.E."/>
        </authorList>
    </citation>
    <scope>NUCLEOTIDE SEQUENCE [LARGE SCALE GENOMIC DNA]</scope>
    <source>
        <strain evidence="3">ATCC BAA-477 / NRRL B-23932 / Pf-5</strain>
    </source>
</reference>
<dbReference type="Proteomes" id="UP000008540">
    <property type="component" value="Chromosome"/>
</dbReference>
<evidence type="ECO:0000313" key="2">
    <source>
        <dbReference type="EMBL" id="AAY94223.1"/>
    </source>
</evidence>
<dbReference type="STRING" id="220664.PFL_4995"/>
<feature type="compositionally biased region" description="Basic and acidic residues" evidence="1">
    <location>
        <begin position="41"/>
        <end position="50"/>
    </location>
</feature>
<dbReference type="EMBL" id="CP000076">
    <property type="protein sequence ID" value="AAY94223.1"/>
    <property type="molecule type" value="Genomic_DNA"/>
</dbReference>
<evidence type="ECO:0000256" key="1">
    <source>
        <dbReference type="SAM" id="MobiDB-lite"/>
    </source>
</evidence>
<dbReference type="HOGENOM" id="CLU_2719217_0_0_6"/>
<feature type="region of interest" description="Disordered" evidence="1">
    <location>
        <begin position="31"/>
        <end position="50"/>
    </location>
</feature>
<organism evidence="2 3">
    <name type="scientific">Pseudomonas fluorescens (strain ATCC BAA-477 / NRRL B-23932 / Pf-5)</name>
    <dbReference type="NCBI Taxonomy" id="220664"/>
    <lineage>
        <taxon>Bacteria</taxon>
        <taxon>Pseudomonadati</taxon>
        <taxon>Pseudomonadota</taxon>
        <taxon>Gammaproteobacteria</taxon>
        <taxon>Pseudomonadales</taxon>
        <taxon>Pseudomonadaceae</taxon>
        <taxon>Pseudomonas</taxon>
    </lineage>
</organism>
<name>Q4K6Q9_PSEF5</name>
<dbReference type="KEGG" id="pfl:PFL_4995"/>
<evidence type="ECO:0000313" key="3">
    <source>
        <dbReference type="Proteomes" id="UP000008540"/>
    </source>
</evidence>
<accession>Q4K6Q9</accession>
<protein>
    <submittedName>
        <fullName evidence="2">Uncharacterized protein</fullName>
    </submittedName>
</protein>
<sequence>MTCAILHLQDGFCPGAPGYSIRHYRAPGRTLAETDNNKNGGHYERNPGRPERACRLDIDRSACAVPGPGPRF</sequence>
<gene>
    <name evidence="2" type="ordered locus">PFL_4995</name>
</gene>